<name>A0AAE0TX01_9PEZI</name>
<feature type="compositionally biased region" description="Polar residues" evidence="1">
    <location>
        <begin position="1"/>
        <end position="11"/>
    </location>
</feature>
<reference evidence="4" key="1">
    <citation type="journal article" date="2023" name="Mol. Phylogenet. Evol.">
        <title>Genome-scale phylogeny and comparative genomics of the fungal order Sordariales.</title>
        <authorList>
            <person name="Hensen N."/>
            <person name="Bonometti L."/>
            <person name="Westerberg I."/>
            <person name="Brannstrom I.O."/>
            <person name="Guillou S."/>
            <person name="Cros-Aarteil S."/>
            <person name="Calhoun S."/>
            <person name="Haridas S."/>
            <person name="Kuo A."/>
            <person name="Mondo S."/>
            <person name="Pangilinan J."/>
            <person name="Riley R."/>
            <person name="LaButti K."/>
            <person name="Andreopoulos B."/>
            <person name="Lipzen A."/>
            <person name="Chen C."/>
            <person name="Yan M."/>
            <person name="Daum C."/>
            <person name="Ng V."/>
            <person name="Clum A."/>
            <person name="Steindorff A."/>
            <person name="Ohm R.A."/>
            <person name="Martin F."/>
            <person name="Silar P."/>
            <person name="Natvig D.O."/>
            <person name="Lalanne C."/>
            <person name="Gautier V."/>
            <person name="Ament-Velasquez S.L."/>
            <person name="Kruys A."/>
            <person name="Hutchinson M.I."/>
            <person name="Powell A.J."/>
            <person name="Barry K."/>
            <person name="Miller A.N."/>
            <person name="Grigoriev I.V."/>
            <person name="Debuchy R."/>
            <person name="Gladieux P."/>
            <person name="Hiltunen Thoren M."/>
            <person name="Johannesson H."/>
        </authorList>
    </citation>
    <scope>NUCLEOTIDE SEQUENCE</scope>
    <source>
        <strain evidence="4">CBS 958.72</strain>
    </source>
</reference>
<keyword evidence="2" id="KW-1133">Transmembrane helix</keyword>
<feature type="compositionally biased region" description="Low complexity" evidence="1">
    <location>
        <begin position="1046"/>
        <end position="1071"/>
    </location>
</feature>
<protein>
    <recommendedName>
        <fullName evidence="3">Protein kinase domain-containing protein</fullName>
    </recommendedName>
</protein>
<feature type="compositionally biased region" description="Low complexity" evidence="1">
    <location>
        <begin position="681"/>
        <end position="705"/>
    </location>
</feature>
<keyword evidence="2" id="KW-0472">Membrane</keyword>
<sequence length="1353" mass="149197">MDMSVSPSATLYSPEPPPTPPTPSKERRSALKRTKSIRTSHVQFGDVAFEPELTPRTLFPPSPTKDISIHRQHPRPTLKRTSSTGSTRSSLARPRFHEELETPALRETGGEPQFILTPGEELNEAEHTTDQAPDPFFADANDDTDDLGAWTALRPPSLSRHLSTGERSSARDCAQHDNPVETLQKMIDTLRASGIPGPELLRSRSDFSKSLGYGGEGNVQGTDEKAEEKILRARKSHSPEWIAHRFAIKRHGPQLRPRWPDQHELKLEDYLGSAAAEIQAFSKLPDGHPNIIQLQGWGLCLDTIEWVQSLSKPPTDLSAFSLHLPLLVFKRAEGDLKEFLYELFGDEPLARDHHNPQSLAERGHMEHSTPLLQPGSEGQGVFTPYMTIQGPARPESHSLSGSTLNDYVGENANAAGVQAEAAHGYDTAGVDTLGTLRKPRRFQIVKGIDRDEVVRGLCIDIGHGLQHLHHLNMTHGDLKPRNVLVSSDGPRWTAKLCDLGHSRSFASPGGDTDTATQRYTYRGTPDWRPHWFGPRVKTHDRETLMSFDRTVYGALVWSAFSPTLRGNKPPISEDGDNPCMHLPKHLMKMAPKGGCRSPMGSKAALARHVGRLVESTVCEGFLLADELDPDPDIAEPKHRVEQRPWKYLYSRTERAARALWRGMKAAESRLEARRDTALNHDTAVTTPDPASTADASAAATPAASPQSGSGDEMQSTSDSGVKPTRSLEPAVKSQRSAAFDEWWRGRRRAWRPWEPKKSESGVQELHDRLQSLISNNSRTSNMDGPGSPYGAARLRAKALQLAEWNRVPKRKNIVELALQARPPIDICTLAWLCRGEIGAQEVYNLRPSCGVWEVLLSPDTLDESARLERFLLLMQFGARIEQVLQNHPTSPAPRSILGHYLRSCRVATVPAVSDEICRRFEQVLAAGTAPGHDSTRGRSTRYFMTAASRDGPSHAADDATTVTRLTALEDMTLDRPHYGAVFQVLRLNFRHLLAEQNDIDAARARDRPNETTPLLRNPWGPSRTPTWERSGAASSKYFTIPRNGLSTTTPGAETATAAPSTQSASAGSVAGNANPLPRGWIKRGETYVNELTGSLTLREPKMPTKLLRRISIGHLGSPHVWEIDIADFALPQHHHDDLDPSRQHSKEEARHRLRQRIRDRFSAFDDAWFAAEPSMTVGEDDVLAEIKDIITTASTGEGNTIPSDNTPTLRRSSSSFSPSSAFHIQLLRANRHETAALPRLLRTLLFFAQYPMTTLGLLWHYAELAHAAHGAPIDAAHAALDANLRGLRRGLDAAETSLSRTVCLLRWAPALLARFVVLLLAWLACLACLVGVVLVVAVVLALLVAVAIALAAL</sequence>
<dbReference type="InterPro" id="IPR011009">
    <property type="entry name" value="Kinase-like_dom_sf"/>
</dbReference>
<evidence type="ECO:0000313" key="4">
    <source>
        <dbReference type="EMBL" id="KAK3382674.1"/>
    </source>
</evidence>
<dbReference type="Proteomes" id="UP001287356">
    <property type="component" value="Unassembled WGS sequence"/>
</dbReference>
<dbReference type="EMBL" id="JAULSN010000001">
    <property type="protein sequence ID" value="KAK3382674.1"/>
    <property type="molecule type" value="Genomic_DNA"/>
</dbReference>
<feature type="domain" description="Protein kinase" evidence="3">
    <location>
        <begin position="205"/>
        <end position="646"/>
    </location>
</feature>
<dbReference type="PROSITE" id="PS50011">
    <property type="entry name" value="PROTEIN_KINASE_DOM"/>
    <property type="match status" value="1"/>
</dbReference>
<feature type="region of interest" description="Disordered" evidence="1">
    <location>
        <begin position="1007"/>
        <end position="1071"/>
    </location>
</feature>
<feature type="region of interest" description="Disordered" evidence="1">
    <location>
        <begin position="672"/>
        <end position="733"/>
    </location>
</feature>
<feature type="transmembrane region" description="Helical" evidence="2">
    <location>
        <begin position="1319"/>
        <end position="1352"/>
    </location>
</feature>
<evidence type="ECO:0000256" key="2">
    <source>
        <dbReference type="SAM" id="Phobius"/>
    </source>
</evidence>
<dbReference type="SUPFAM" id="SSF56112">
    <property type="entry name" value="Protein kinase-like (PK-like)"/>
    <property type="match status" value="1"/>
</dbReference>
<feature type="compositionally biased region" description="Polar residues" evidence="1">
    <location>
        <begin position="1023"/>
        <end position="1037"/>
    </location>
</feature>
<feature type="compositionally biased region" description="Low complexity" evidence="1">
    <location>
        <begin position="80"/>
        <end position="90"/>
    </location>
</feature>
<evidence type="ECO:0000313" key="5">
    <source>
        <dbReference type="Proteomes" id="UP001287356"/>
    </source>
</evidence>
<accession>A0AAE0TX01</accession>
<dbReference type="GO" id="GO:0004672">
    <property type="term" value="F:protein kinase activity"/>
    <property type="evidence" value="ECO:0007669"/>
    <property type="project" value="InterPro"/>
</dbReference>
<feature type="region of interest" description="Disordered" evidence="1">
    <location>
        <begin position="1"/>
        <end position="112"/>
    </location>
</feature>
<dbReference type="GO" id="GO:0007165">
    <property type="term" value="P:signal transduction"/>
    <property type="evidence" value="ECO:0007669"/>
    <property type="project" value="TreeGrafter"/>
</dbReference>
<evidence type="ECO:0000256" key="1">
    <source>
        <dbReference type="SAM" id="MobiDB-lite"/>
    </source>
</evidence>
<dbReference type="InterPro" id="IPR050167">
    <property type="entry name" value="Ser_Thr_protein_kinase"/>
</dbReference>
<reference evidence="4" key="2">
    <citation type="submission" date="2023-06" db="EMBL/GenBank/DDBJ databases">
        <authorList>
            <consortium name="Lawrence Berkeley National Laboratory"/>
            <person name="Haridas S."/>
            <person name="Hensen N."/>
            <person name="Bonometti L."/>
            <person name="Westerberg I."/>
            <person name="Brannstrom I.O."/>
            <person name="Guillou S."/>
            <person name="Cros-Aarteil S."/>
            <person name="Calhoun S."/>
            <person name="Kuo A."/>
            <person name="Mondo S."/>
            <person name="Pangilinan J."/>
            <person name="Riley R."/>
            <person name="Labutti K."/>
            <person name="Andreopoulos B."/>
            <person name="Lipzen A."/>
            <person name="Chen C."/>
            <person name="Yanf M."/>
            <person name="Daum C."/>
            <person name="Ng V."/>
            <person name="Clum A."/>
            <person name="Steindorff A."/>
            <person name="Ohm R."/>
            <person name="Martin F."/>
            <person name="Silar P."/>
            <person name="Natvig D."/>
            <person name="Lalanne C."/>
            <person name="Gautier V."/>
            <person name="Ament-Velasquez S.L."/>
            <person name="Kruys A."/>
            <person name="Hutchinson M.I."/>
            <person name="Powell A.J."/>
            <person name="Barry K."/>
            <person name="Miller A.N."/>
            <person name="Grigoriev I.V."/>
            <person name="Debuchy R."/>
            <person name="Gladieux P."/>
            <person name="Thoren M.H."/>
            <person name="Johannesson H."/>
        </authorList>
    </citation>
    <scope>NUCLEOTIDE SEQUENCE</scope>
    <source>
        <strain evidence="4">CBS 958.72</strain>
    </source>
</reference>
<dbReference type="Pfam" id="PF00069">
    <property type="entry name" value="Pkinase"/>
    <property type="match status" value="1"/>
</dbReference>
<organism evidence="4 5">
    <name type="scientific">Lasiosphaeria ovina</name>
    <dbReference type="NCBI Taxonomy" id="92902"/>
    <lineage>
        <taxon>Eukaryota</taxon>
        <taxon>Fungi</taxon>
        <taxon>Dikarya</taxon>
        <taxon>Ascomycota</taxon>
        <taxon>Pezizomycotina</taxon>
        <taxon>Sordariomycetes</taxon>
        <taxon>Sordariomycetidae</taxon>
        <taxon>Sordariales</taxon>
        <taxon>Lasiosphaeriaceae</taxon>
        <taxon>Lasiosphaeria</taxon>
    </lineage>
</organism>
<keyword evidence="2" id="KW-0812">Transmembrane</keyword>
<dbReference type="PANTHER" id="PTHR23257:SF706">
    <property type="entry name" value="PROTO-ONCOGENE SERINE_THREONINE-PROTEIN KINASE MOS"/>
    <property type="match status" value="1"/>
</dbReference>
<keyword evidence="5" id="KW-1185">Reference proteome</keyword>
<dbReference type="InterPro" id="IPR000719">
    <property type="entry name" value="Prot_kinase_dom"/>
</dbReference>
<feature type="compositionally biased region" description="Pro residues" evidence="1">
    <location>
        <begin position="14"/>
        <end position="23"/>
    </location>
</feature>
<gene>
    <name evidence="4" type="ORF">B0T24DRAFT_686848</name>
</gene>
<evidence type="ECO:0000259" key="3">
    <source>
        <dbReference type="PROSITE" id="PS50011"/>
    </source>
</evidence>
<dbReference type="InterPro" id="IPR008271">
    <property type="entry name" value="Ser/Thr_kinase_AS"/>
</dbReference>
<dbReference type="Gene3D" id="1.10.510.10">
    <property type="entry name" value="Transferase(Phosphotransferase) domain 1"/>
    <property type="match status" value="1"/>
</dbReference>
<comment type="caution">
    <text evidence="4">The sequence shown here is derived from an EMBL/GenBank/DDBJ whole genome shotgun (WGS) entry which is preliminary data.</text>
</comment>
<dbReference type="PANTHER" id="PTHR23257">
    <property type="entry name" value="SERINE-THREONINE PROTEIN KINASE"/>
    <property type="match status" value="1"/>
</dbReference>
<dbReference type="GO" id="GO:0005737">
    <property type="term" value="C:cytoplasm"/>
    <property type="evidence" value="ECO:0007669"/>
    <property type="project" value="TreeGrafter"/>
</dbReference>
<feature type="compositionally biased region" description="Polar residues" evidence="1">
    <location>
        <begin position="706"/>
        <end position="719"/>
    </location>
</feature>
<dbReference type="GO" id="GO:0005524">
    <property type="term" value="F:ATP binding"/>
    <property type="evidence" value="ECO:0007669"/>
    <property type="project" value="InterPro"/>
</dbReference>
<proteinExistence type="predicted"/>
<dbReference type="PROSITE" id="PS00108">
    <property type="entry name" value="PROTEIN_KINASE_ST"/>
    <property type="match status" value="1"/>
</dbReference>